<name>A0ABR7A4Z3_9BURK</name>
<keyword evidence="2" id="KW-1185">Reference proteome</keyword>
<dbReference type="NCBIfam" id="TIGR01725">
    <property type="entry name" value="phge_HK97_gp10"/>
    <property type="match status" value="1"/>
</dbReference>
<dbReference type="RefSeq" id="WP_186903662.1">
    <property type="nucleotide sequence ID" value="NZ_JACOGD010000004.1"/>
</dbReference>
<evidence type="ECO:0000313" key="1">
    <source>
        <dbReference type="EMBL" id="MBC3931980.1"/>
    </source>
</evidence>
<comment type="caution">
    <text evidence="1">The sequence shown here is derived from an EMBL/GenBank/DDBJ whole genome shotgun (WGS) entry which is preliminary data.</text>
</comment>
<protein>
    <submittedName>
        <fullName evidence="1">HK97 gp10 family phage protein</fullName>
    </submittedName>
</protein>
<gene>
    <name evidence="1" type="ORF">H8K43_09880</name>
</gene>
<organism evidence="1 2">
    <name type="scientific">Undibacterium curvum</name>
    <dbReference type="NCBI Taxonomy" id="2762294"/>
    <lineage>
        <taxon>Bacteria</taxon>
        <taxon>Pseudomonadati</taxon>
        <taxon>Pseudomonadota</taxon>
        <taxon>Betaproteobacteria</taxon>
        <taxon>Burkholderiales</taxon>
        <taxon>Oxalobacteraceae</taxon>
        <taxon>Undibacterium</taxon>
    </lineage>
</organism>
<proteinExistence type="predicted"/>
<evidence type="ECO:0000313" key="2">
    <source>
        <dbReference type="Proteomes" id="UP000654304"/>
    </source>
</evidence>
<dbReference type="InterPro" id="IPR010064">
    <property type="entry name" value="HK97-gp10_tail"/>
</dbReference>
<dbReference type="Pfam" id="PF04883">
    <property type="entry name" value="HK97-gp10_like"/>
    <property type="match status" value="1"/>
</dbReference>
<accession>A0ABR7A4Z3</accession>
<sequence length="129" mass="13439">MADITGLDALQLTLTKMAQGVQSELPSIVSRAADEVVAEIEPRMPERTGALKAALEHDEVAGRRSATSVVQVDSSAQGGGIHYAIFKEFGTALQPAEPFFRPGVDAAAVKVKQVIADGVVNAMVAHGGE</sequence>
<reference evidence="1 2" key="1">
    <citation type="submission" date="2020-08" db="EMBL/GenBank/DDBJ databases">
        <title>Novel species isolated from subtropical streams in China.</title>
        <authorList>
            <person name="Lu H."/>
        </authorList>
    </citation>
    <scope>NUCLEOTIDE SEQUENCE [LARGE SCALE GENOMIC DNA]</scope>
    <source>
        <strain evidence="1 2">CY22W</strain>
    </source>
</reference>
<dbReference type="Proteomes" id="UP000654304">
    <property type="component" value="Unassembled WGS sequence"/>
</dbReference>
<dbReference type="EMBL" id="JACOGD010000004">
    <property type="protein sequence ID" value="MBC3931980.1"/>
    <property type="molecule type" value="Genomic_DNA"/>
</dbReference>